<feature type="region of interest" description="Disordered" evidence="1">
    <location>
        <begin position="1"/>
        <end position="74"/>
    </location>
</feature>
<evidence type="ECO:0000256" key="1">
    <source>
        <dbReference type="SAM" id="MobiDB-lite"/>
    </source>
</evidence>
<feature type="compositionally biased region" description="Low complexity" evidence="1">
    <location>
        <begin position="1"/>
        <end position="19"/>
    </location>
</feature>
<dbReference type="Proteomes" id="UP000036902">
    <property type="component" value="Chromosome"/>
</dbReference>
<evidence type="ECO:0000313" key="3">
    <source>
        <dbReference type="Proteomes" id="UP000036902"/>
    </source>
</evidence>
<dbReference type="KEGG" id="thu:AC731_014650"/>
<gene>
    <name evidence="2" type="ORF">AC731_014650</name>
</gene>
<dbReference type="EMBL" id="CP014646">
    <property type="protein sequence ID" value="AMO38069.1"/>
    <property type="molecule type" value="Genomic_DNA"/>
</dbReference>
<reference evidence="3" key="1">
    <citation type="submission" date="2016-03" db="EMBL/GenBank/DDBJ databases">
        <authorList>
            <person name="Ma C."/>
            <person name="Zhou S."/>
            <person name="Yang G."/>
        </authorList>
    </citation>
    <scope>NUCLEOTIDE SEQUENCE [LARGE SCALE GENOMIC DNA]</scope>
    <source>
        <strain evidence="3">SgZ-1</strain>
    </source>
</reference>
<keyword evidence="3" id="KW-1185">Reference proteome</keyword>
<proteinExistence type="predicted"/>
<dbReference type="AlphaFoldDB" id="A0A127K7Y8"/>
<dbReference type="STRING" id="1134435.AC731_014650"/>
<organism evidence="2 3">
    <name type="scientific">Thauera humireducens</name>
    <dbReference type="NCBI Taxonomy" id="1134435"/>
    <lineage>
        <taxon>Bacteria</taxon>
        <taxon>Pseudomonadati</taxon>
        <taxon>Pseudomonadota</taxon>
        <taxon>Betaproteobacteria</taxon>
        <taxon>Rhodocyclales</taxon>
        <taxon>Zoogloeaceae</taxon>
        <taxon>Thauera</taxon>
    </lineage>
</organism>
<sequence length="131" mass="13711">MSAPAAAAARQAEAKPPAASGAEPKAASRPASVDRPPKARSPATEKTKPGKTKADKDRHEKVARDSFSMPASEHKRIKALRDALAQAGYEASKSEVLRAGVALLASRGLGEIINLVGDLPKVPKGKRGKKR</sequence>
<protein>
    <submittedName>
        <fullName evidence="2">Uncharacterized protein</fullName>
    </submittedName>
</protein>
<evidence type="ECO:0000313" key="2">
    <source>
        <dbReference type="EMBL" id="AMO38069.1"/>
    </source>
</evidence>
<name>A0A127K7Y8_9RHOO</name>
<feature type="compositionally biased region" description="Basic and acidic residues" evidence="1">
    <location>
        <begin position="43"/>
        <end position="64"/>
    </location>
</feature>
<accession>A0A127K7Y8</accession>